<dbReference type="GO" id="GO:0030672">
    <property type="term" value="C:synaptic vesicle membrane"/>
    <property type="evidence" value="ECO:0007669"/>
    <property type="project" value="TreeGrafter"/>
</dbReference>
<reference evidence="2 3" key="1">
    <citation type="submission" date="2017-07" db="EMBL/GenBank/DDBJ databases">
        <authorList>
            <person name="Talla V."/>
            <person name="Backstrom N."/>
        </authorList>
    </citation>
    <scope>NUCLEOTIDE SEQUENCE [LARGE SCALE GENOMIC DNA]</scope>
</reference>
<dbReference type="Proteomes" id="UP000324832">
    <property type="component" value="Unassembled WGS sequence"/>
</dbReference>
<dbReference type="GO" id="GO:0019992">
    <property type="term" value="F:diacylglycerol binding"/>
    <property type="evidence" value="ECO:0007669"/>
    <property type="project" value="InterPro"/>
</dbReference>
<dbReference type="GO" id="GO:0005516">
    <property type="term" value="F:calmodulin binding"/>
    <property type="evidence" value="ECO:0007669"/>
    <property type="project" value="TreeGrafter"/>
</dbReference>
<dbReference type="GO" id="GO:0017075">
    <property type="term" value="F:syntaxin-1 binding"/>
    <property type="evidence" value="ECO:0007669"/>
    <property type="project" value="TreeGrafter"/>
</dbReference>
<dbReference type="AlphaFoldDB" id="A0A5E4Q179"/>
<keyword evidence="3" id="KW-1185">Reference proteome</keyword>
<dbReference type="GO" id="GO:0061789">
    <property type="term" value="P:dense core granule priming"/>
    <property type="evidence" value="ECO:0007669"/>
    <property type="project" value="TreeGrafter"/>
</dbReference>
<feature type="non-terminal residue" evidence="2">
    <location>
        <position position="1"/>
    </location>
</feature>
<evidence type="ECO:0000256" key="1">
    <source>
        <dbReference type="SAM" id="MobiDB-lite"/>
    </source>
</evidence>
<dbReference type="GO" id="GO:0016081">
    <property type="term" value="P:synaptic vesicle docking"/>
    <property type="evidence" value="ECO:0007669"/>
    <property type="project" value="TreeGrafter"/>
</dbReference>
<proteinExistence type="predicted"/>
<evidence type="ECO:0000313" key="3">
    <source>
        <dbReference type="Proteomes" id="UP000324832"/>
    </source>
</evidence>
<dbReference type="GO" id="GO:0098831">
    <property type="term" value="C:presynaptic active zone cytoplasmic component"/>
    <property type="evidence" value="ECO:0007669"/>
    <property type="project" value="TreeGrafter"/>
</dbReference>
<name>A0A5E4Q179_9NEOP</name>
<dbReference type="PANTHER" id="PTHR10480:SF12">
    <property type="entry name" value="UNC-13, ISOFORM E"/>
    <property type="match status" value="1"/>
</dbReference>
<sequence>GSSANWLSLGTRVKMDETGWTILRILSQRHSDEVAREFVKLKSEMRSEAPQAGPQTGPQAAPQAGPQGPS</sequence>
<dbReference type="GO" id="GO:0099525">
    <property type="term" value="P:presynaptic dense core vesicle exocytosis"/>
    <property type="evidence" value="ECO:0007669"/>
    <property type="project" value="TreeGrafter"/>
</dbReference>
<dbReference type="GO" id="GO:0042734">
    <property type="term" value="C:presynaptic membrane"/>
    <property type="evidence" value="ECO:0007669"/>
    <property type="project" value="TreeGrafter"/>
</dbReference>
<feature type="region of interest" description="Disordered" evidence="1">
    <location>
        <begin position="41"/>
        <end position="70"/>
    </location>
</feature>
<protein>
    <submittedName>
        <fullName evidence="2">Uncharacterized protein</fullName>
    </submittedName>
</protein>
<dbReference type="GO" id="GO:0031594">
    <property type="term" value="C:neuromuscular junction"/>
    <property type="evidence" value="ECO:0007669"/>
    <property type="project" value="TreeGrafter"/>
</dbReference>
<dbReference type="EMBL" id="FZQP02001168">
    <property type="protein sequence ID" value="VVC91972.1"/>
    <property type="molecule type" value="Genomic_DNA"/>
</dbReference>
<dbReference type="GO" id="GO:0043195">
    <property type="term" value="C:terminal bouton"/>
    <property type="evidence" value="ECO:0007669"/>
    <property type="project" value="TreeGrafter"/>
</dbReference>
<dbReference type="GO" id="GO:0035249">
    <property type="term" value="P:synaptic transmission, glutamatergic"/>
    <property type="evidence" value="ECO:0007669"/>
    <property type="project" value="TreeGrafter"/>
</dbReference>
<evidence type="ECO:0000313" key="2">
    <source>
        <dbReference type="EMBL" id="VVC91972.1"/>
    </source>
</evidence>
<dbReference type="GO" id="GO:0016082">
    <property type="term" value="P:synaptic vesicle priming"/>
    <property type="evidence" value="ECO:0007669"/>
    <property type="project" value="TreeGrafter"/>
</dbReference>
<feature type="compositionally biased region" description="Low complexity" evidence="1">
    <location>
        <begin position="49"/>
        <end position="70"/>
    </location>
</feature>
<organism evidence="2 3">
    <name type="scientific">Leptidea sinapis</name>
    <dbReference type="NCBI Taxonomy" id="189913"/>
    <lineage>
        <taxon>Eukaryota</taxon>
        <taxon>Metazoa</taxon>
        <taxon>Ecdysozoa</taxon>
        <taxon>Arthropoda</taxon>
        <taxon>Hexapoda</taxon>
        <taxon>Insecta</taxon>
        <taxon>Pterygota</taxon>
        <taxon>Neoptera</taxon>
        <taxon>Endopterygota</taxon>
        <taxon>Lepidoptera</taxon>
        <taxon>Glossata</taxon>
        <taxon>Ditrysia</taxon>
        <taxon>Papilionoidea</taxon>
        <taxon>Pieridae</taxon>
        <taxon>Dismorphiinae</taxon>
        <taxon>Leptidea</taxon>
    </lineage>
</organism>
<accession>A0A5E4Q179</accession>
<dbReference type="InterPro" id="IPR027080">
    <property type="entry name" value="Unc-13"/>
</dbReference>
<gene>
    <name evidence="2" type="ORF">LSINAPIS_LOCUS4514</name>
</gene>
<dbReference type="PANTHER" id="PTHR10480">
    <property type="entry name" value="PROTEIN UNC-13 HOMOLOG"/>
    <property type="match status" value="1"/>
</dbReference>